<feature type="domain" description="TadE-like" evidence="2">
    <location>
        <begin position="29"/>
        <end position="71"/>
    </location>
</feature>
<proteinExistence type="predicted"/>
<evidence type="ECO:0000259" key="2">
    <source>
        <dbReference type="Pfam" id="PF07811"/>
    </source>
</evidence>
<comment type="caution">
    <text evidence="3">The sequence shown here is derived from an EMBL/GenBank/DDBJ whole genome shotgun (WGS) entry which is preliminary data.</text>
</comment>
<protein>
    <recommendedName>
        <fullName evidence="2">TadE-like domain-containing protein</fullName>
    </recommendedName>
</protein>
<keyword evidence="1" id="KW-0812">Transmembrane</keyword>
<gene>
    <name evidence="3" type="ORF">GCM10009765_23900</name>
</gene>
<feature type="transmembrane region" description="Helical" evidence="1">
    <location>
        <begin position="35"/>
        <end position="53"/>
    </location>
</feature>
<dbReference type="EMBL" id="BAAANY010000008">
    <property type="protein sequence ID" value="GAA1673759.1"/>
    <property type="molecule type" value="Genomic_DNA"/>
</dbReference>
<accession>A0ABP4SQH9</accession>
<keyword evidence="4" id="KW-1185">Reference proteome</keyword>
<dbReference type="Proteomes" id="UP001500618">
    <property type="component" value="Unassembled WGS sequence"/>
</dbReference>
<keyword evidence="1" id="KW-1133">Transmembrane helix</keyword>
<evidence type="ECO:0000313" key="3">
    <source>
        <dbReference type="EMBL" id="GAA1673759.1"/>
    </source>
</evidence>
<dbReference type="RefSeq" id="WP_344309787.1">
    <property type="nucleotide sequence ID" value="NZ_BAAANY010000008.1"/>
</dbReference>
<keyword evidence="1" id="KW-0472">Membrane</keyword>
<evidence type="ECO:0000313" key="4">
    <source>
        <dbReference type="Proteomes" id="UP001500618"/>
    </source>
</evidence>
<organism evidence="3 4">
    <name type="scientific">Fodinicola feengrottensis</name>
    <dbReference type="NCBI Taxonomy" id="435914"/>
    <lineage>
        <taxon>Bacteria</taxon>
        <taxon>Bacillati</taxon>
        <taxon>Actinomycetota</taxon>
        <taxon>Actinomycetes</taxon>
        <taxon>Mycobacteriales</taxon>
        <taxon>Fodinicola</taxon>
    </lineage>
</organism>
<evidence type="ECO:0000256" key="1">
    <source>
        <dbReference type="SAM" id="Phobius"/>
    </source>
</evidence>
<dbReference type="Pfam" id="PF07811">
    <property type="entry name" value="TadE"/>
    <property type="match status" value="1"/>
</dbReference>
<sequence length="159" mass="17101">MITNESERHSGSETRTQRQVLRRLRAEDGSTEVELPILASVFLALLMMVVFCGRGVATQLRLTAAAGNASRAASLARTPATARIQAEVVAETSLRDQGIRCQNSHIDVDLTQFNPGGTVTVIFECDVPFQDLAILGVPAAIPLTGRGSSPVDQWRSRGN</sequence>
<name>A0ABP4SQH9_9ACTN</name>
<reference evidence="4" key="1">
    <citation type="journal article" date="2019" name="Int. J. Syst. Evol. Microbiol.">
        <title>The Global Catalogue of Microorganisms (GCM) 10K type strain sequencing project: providing services to taxonomists for standard genome sequencing and annotation.</title>
        <authorList>
            <consortium name="The Broad Institute Genomics Platform"/>
            <consortium name="The Broad Institute Genome Sequencing Center for Infectious Disease"/>
            <person name="Wu L."/>
            <person name="Ma J."/>
        </authorList>
    </citation>
    <scope>NUCLEOTIDE SEQUENCE [LARGE SCALE GENOMIC DNA]</scope>
    <source>
        <strain evidence="4">JCM 14718</strain>
    </source>
</reference>
<dbReference type="InterPro" id="IPR012495">
    <property type="entry name" value="TadE-like_dom"/>
</dbReference>